<dbReference type="InterPro" id="IPR013989">
    <property type="entry name" value="Dev_and_cell_death_domain"/>
</dbReference>
<reference evidence="3" key="2">
    <citation type="journal article" date="2017" name="J. Anim. Genet.">
        <title>Multiple reference genome sequences of hot pepper reveal the massive evolution of plant disease resistance genes by retroduplication.</title>
        <authorList>
            <person name="Kim S."/>
            <person name="Park J."/>
            <person name="Yeom S.-I."/>
            <person name="Kim Y.-M."/>
            <person name="Seo E."/>
            <person name="Kim K.-T."/>
            <person name="Kim M.-S."/>
            <person name="Lee J.M."/>
            <person name="Cheong K."/>
            <person name="Shin H.-S."/>
            <person name="Kim S.-B."/>
            <person name="Han K."/>
            <person name="Lee J."/>
            <person name="Park M."/>
            <person name="Lee H.-A."/>
            <person name="Lee H.-Y."/>
            <person name="Lee Y."/>
            <person name="Oh S."/>
            <person name="Lee J.H."/>
            <person name="Choi E."/>
            <person name="Choi E."/>
            <person name="Lee S.E."/>
            <person name="Jeon J."/>
            <person name="Kim H."/>
            <person name="Choi G."/>
            <person name="Song H."/>
            <person name="Lee J."/>
            <person name="Lee S.-C."/>
            <person name="Kwon J.-K."/>
            <person name="Lee H.-Y."/>
            <person name="Koo N."/>
            <person name="Hong Y."/>
            <person name="Kim R.W."/>
            <person name="Kang W.-H."/>
            <person name="Huh J.H."/>
            <person name="Kang B.-C."/>
            <person name="Yang T.-J."/>
            <person name="Lee Y.-H."/>
            <person name="Bennetzen J.L."/>
            <person name="Choi D."/>
        </authorList>
    </citation>
    <scope>NUCLEOTIDE SEQUENCE [LARGE SCALE GENOMIC DNA]</scope>
    <source>
        <strain evidence="3">cv. PBC81</strain>
    </source>
</reference>
<evidence type="ECO:0000313" key="2">
    <source>
        <dbReference type="EMBL" id="PHT45948.1"/>
    </source>
</evidence>
<accession>A0A2G2WL37</accession>
<reference evidence="2 3" key="1">
    <citation type="journal article" date="2017" name="Genome Biol.">
        <title>New reference genome sequences of hot pepper reveal the massive evolution of plant disease-resistance genes by retroduplication.</title>
        <authorList>
            <person name="Kim S."/>
            <person name="Park J."/>
            <person name="Yeom S.I."/>
            <person name="Kim Y.M."/>
            <person name="Seo E."/>
            <person name="Kim K.T."/>
            <person name="Kim M.S."/>
            <person name="Lee J.M."/>
            <person name="Cheong K."/>
            <person name="Shin H.S."/>
            <person name="Kim S.B."/>
            <person name="Han K."/>
            <person name="Lee J."/>
            <person name="Park M."/>
            <person name="Lee H.A."/>
            <person name="Lee H.Y."/>
            <person name="Lee Y."/>
            <person name="Oh S."/>
            <person name="Lee J.H."/>
            <person name="Choi E."/>
            <person name="Choi E."/>
            <person name="Lee S.E."/>
            <person name="Jeon J."/>
            <person name="Kim H."/>
            <person name="Choi G."/>
            <person name="Song H."/>
            <person name="Lee J."/>
            <person name="Lee S.C."/>
            <person name="Kwon J.K."/>
            <person name="Lee H.Y."/>
            <person name="Koo N."/>
            <person name="Hong Y."/>
            <person name="Kim R.W."/>
            <person name="Kang W.H."/>
            <person name="Huh J.H."/>
            <person name="Kang B.C."/>
            <person name="Yang T.J."/>
            <person name="Lee Y.H."/>
            <person name="Bennetzen J.L."/>
            <person name="Choi D."/>
        </authorList>
    </citation>
    <scope>NUCLEOTIDE SEQUENCE [LARGE SCALE GENOMIC DNA]</scope>
    <source>
        <strain evidence="3">cv. PBC81</strain>
    </source>
</reference>
<dbReference type="EMBL" id="MLFT02000006">
    <property type="protein sequence ID" value="PHT45948.1"/>
    <property type="molecule type" value="Genomic_DNA"/>
</dbReference>
<evidence type="ECO:0000313" key="3">
    <source>
        <dbReference type="Proteomes" id="UP000224567"/>
    </source>
</evidence>
<keyword evidence="3" id="KW-1185">Reference proteome</keyword>
<dbReference type="OrthoDB" id="1920894at2759"/>
<feature type="domain" description="DCD" evidence="1">
    <location>
        <begin position="226"/>
        <end position="352"/>
    </location>
</feature>
<dbReference type="Pfam" id="PF10539">
    <property type="entry name" value="Dev_Cell_Death"/>
    <property type="match status" value="2"/>
</dbReference>
<dbReference type="PROSITE" id="PS51222">
    <property type="entry name" value="DCD"/>
    <property type="match status" value="2"/>
</dbReference>
<feature type="domain" description="DCD" evidence="1">
    <location>
        <begin position="57"/>
        <end position="183"/>
    </location>
</feature>
<dbReference type="PANTHER" id="PTHR46444:SF19">
    <property type="entry name" value="OS02G0745600 PROTEIN"/>
    <property type="match status" value="1"/>
</dbReference>
<protein>
    <recommendedName>
        <fullName evidence="1">DCD domain-containing protein</fullName>
    </recommendedName>
</protein>
<dbReference type="PANTHER" id="PTHR46444">
    <property type="entry name" value="DCD (DEVELOPMENT AND CELL DEATH) DOMAIN PROTEIN-RELATED"/>
    <property type="match status" value="1"/>
</dbReference>
<sequence length="592" mass="66119">MEKKEDAEVEPSSVIDQAFLPIIDSAGVSASAAAPAPASSLARAASQDKEKDKEALKDLSGFIFLCSGLTKLDCFRFHVFGLRANKKEIVEKIKPGTKLFLFDFELKLLYGVYEATSTGKLDMESHAFGGKFPSQVKFQIYKECLPLQESSFRHAIKDNYHGRKFEPELNGHQVRNVLSLFCPLTASATTVSHPRTPSLANVDVPSIMSSLGVEDQVKMLPYPQEDVLSGFIFLCGGSTKHDCYRFRVFGLPSYKKERVEKIKPGTKLFLFDVELKLLYGVYEATSTGIIDLEPLAFGGKFPAQVKFRIFKECLPLPEPSFRHTIKDNYRGNKFEPELNDRQVGNLLSLFRPLAASATAAAPPHPLAEGNQFFANNYMPKITPALAKEDRIKVLSCPQEKAGSFANFPPPNTTPALYTEHQVKYSSRPTYVEDPYMIGMQHVHPPPLESQRVYELQSAQHGWARTTNFVDTAHTVAERKQLTAPSHAYSCQPCVTQGISADIQDPYLSYRPMQDGVPSQPHLMEQTDRNYQFYSGVERGMLPPQENIVTHNYSSGPSAPYVPPVQQQYASEAVMQQGTSSMSFERSLIRRFG</sequence>
<dbReference type="Proteomes" id="UP000224567">
    <property type="component" value="Unassembled WGS sequence"/>
</dbReference>
<evidence type="ECO:0000259" key="1">
    <source>
        <dbReference type="PROSITE" id="PS51222"/>
    </source>
</evidence>
<dbReference type="SMART" id="SM00767">
    <property type="entry name" value="DCD"/>
    <property type="match status" value="2"/>
</dbReference>
<gene>
    <name evidence="2" type="ORF">CQW23_15106</name>
</gene>
<name>A0A2G2WL37_CAPBA</name>
<organism evidence="2 3">
    <name type="scientific">Capsicum baccatum</name>
    <name type="common">Peruvian pepper</name>
    <dbReference type="NCBI Taxonomy" id="33114"/>
    <lineage>
        <taxon>Eukaryota</taxon>
        <taxon>Viridiplantae</taxon>
        <taxon>Streptophyta</taxon>
        <taxon>Embryophyta</taxon>
        <taxon>Tracheophyta</taxon>
        <taxon>Spermatophyta</taxon>
        <taxon>Magnoliopsida</taxon>
        <taxon>eudicotyledons</taxon>
        <taxon>Gunneridae</taxon>
        <taxon>Pentapetalae</taxon>
        <taxon>asterids</taxon>
        <taxon>lamiids</taxon>
        <taxon>Solanales</taxon>
        <taxon>Solanaceae</taxon>
        <taxon>Solanoideae</taxon>
        <taxon>Capsiceae</taxon>
        <taxon>Capsicum</taxon>
    </lineage>
</organism>
<comment type="caution">
    <text evidence="2">The sequence shown here is derived from an EMBL/GenBank/DDBJ whole genome shotgun (WGS) entry which is preliminary data.</text>
</comment>
<proteinExistence type="predicted"/>
<dbReference type="AlphaFoldDB" id="A0A2G2WL37"/>